<sequence length="202" mass="21826">MSKKWLASLAVGTALMGTGVAVGVVATQVSQPATVQAATKVKKVTIKKAYWKDGKWSSITVKVPYGKTVSVKKPSFKGYKDAWNGSLGSVSVSKKGKVKRTTSLTATPMFFVKTISAKQQQKNAKSKKAVSVKGTITYYMDKSPETKFVSFKTKGIIGTLVTIKTPKIKGYKADTKTVKVCIESKKTAAVPDGTFMLHYVKE</sequence>
<dbReference type="RefSeq" id="WP_137629041.1">
    <property type="nucleotide sequence ID" value="NZ_BJDJ01000016.1"/>
</dbReference>
<keyword evidence="3" id="KW-1185">Reference proteome</keyword>
<reference evidence="3" key="1">
    <citation type="journal article" date="2019" name="Int. J. Syst. Evol. Microbiol.">
        <title>The Global Catalogue of Microorganisms (GCM) 10K type strain sequencing project: providing services to taxonomists for standard genome sequencing and annotation.</title>
        <authorList>
            <consortium name="The Broad Institute Genomics Platform"/>
            <consortium name="The Broad Institute Genome Sequencing Center for Infectious Disease"/>
            <person name="Wu L."/>
            <person name="Ma J."/>
        </authorList>
    </citation>
    <scope>NUCLEOTIDE SEQUENCE [LARGE SCALE GENOMIC DNA]</scope>
    <source>
        <strain evidence="3">CCM 8933</strain>
    </source>
</reference>
<evidence type="ECO:0000256" key="1">
    <source>
        <dbReference type="SAM" id="SignalP"/>
    </source>
</evidence>
<gene>
    <name evidence="2" type="ORF">ACFP5Y_06595</name>
</gene>
<feature type="chain" id="PRO_5047265226" description="Extracellular protein" evidence="1">
    <location>
        <begin position="24"/>
        <end position="202"/>
    </location>
</feature>
<evidence type="ECO:0000313" key="2">
    <source>
        <dbReference type="EMBL" id="MFC6180882.1"/>
    </source>
</evidence>
<keyword evidence="1" id="KW-0732">Signal</keyword>
<comment type="caution">
    <text evidence="2">The sequence shown here is derived from an EMBL/GenBank/DDBJ whole genome shotgun (WGS) entry which is preliminary data.</text>
</comment>
<evidence type="ECO:0000313" key="3">
    <source>
        <dbReference type="Proteomes" id="UP001596282"/>
    </source>
</evidence>
<feature type="signal peptide" evidence="1">
    <location>
        <begin position="1"/>
        <end position="23"/>
    </location>
</feature>
<proteinExistence type="predicted"/>
<protein>
    <recommendedName>
        <fullName evidence="4">Extracellular protein</fullName>
    </recommendedName>
</protein>
<evidence type="ECO:0008006" key="4">
    <source>
        <dbReference type="Google" id="ProtNLM"/>
    </source>
</evidence>
<organism evidence="2 3">
    <name type="scientific">Lactiplantibacillus daowaiensis</name>
    <dbReference type="NCBI Taxonomy" id="2559918"/>
    <lineage>
        <taxon>Bacteria</taxon>
        <taxon>Bacillati</taxon>
        <taxon>Bacillota</taxon>
        <taxon>Bacilli</taxon>
        <taxon>Lactobacillales</taxon>
        <taxon>Lactobacillaceae</taxon>
        <taxon>Lactiplantibacillus</taxon>
    </lineage>
</organism>
<dbReference type="EMBL" id="JBHSSC010000017">
    <property type="protein sequence ID" value="MFC6180882.1"/>
    <property type="molecule type" value="Genomic_DNA"/>
</dbReference>
<dbReference type="Proteomes" id="UP001596282">
    <property type="component" value="Unassembled WGS sequence"/>
</dbReference>
<accession>A0ABW1RZP8</accession>
<name>A0ABW1RZP8_9LACO</name>